<keyword evidence="1" id="KW-0812">Transmembrane</keyword>
<keyword evidence="4" id="KW-1185">Reference proteome</keyword>
<dbReference type="Proteomes" id="UP000017747">
    <property type="component" value="Unassembled WGS sequence"/>
</dbReference>
<feature type="transmembrane region" description="Helical" evidence="1">
    <location>
        <begin position="31"/>
        <end position="54"/>
    </location>
</feature>
<evidence type="ECO:0000256" key="1">
    <source>
        <dbReference type="SAM" id="Phobius"/>
    </source>
</evidence>
<comment type="caution">
    <text evidence="3">The sequence shown here is derived from an EMBL/GenBank/DDBJ whole genome shotgun (WGS) entry which is preliminary data.</text>
</comment>
<name>V7I1K3_9CLOT</name>
<sequence>MESGSKRVLPFVHTILAGLLVFLVFSHMRPIFSGTADVVSRLILAGAFLSLSLVSNGRRNQNADKGLSMSFFIAMTAISLDLYLPTSRWIVKAVGTDYTTPMGLALDKLDSSLIIILTIIILNRLSGGSSKDLRLQEGNLKRGISIGIPSFAAAAILSPYMAGIFGAQGFTFTEVLEWLPWIIIFIAGNALNEELLFRGLFLGRMEPLMGRNLSNLAVAIPFVLHHTGVTYTTDSLMFLAYLLPLALVWGRLTQDNDSLIGSVLFHAGTDITVALALFSSL</sequence>
<feature type="transmembrane region" description="Helical" evidence="1">
    <location>
        <begin position="259"/>
        <end position="278"/>
    </location>
</feature>
<feature type="domain" description="CAAX prenyl protease 2/Lysostaphin resistance protein A-like" evidence="2">
    <location>
        <begin position="178"/>
        <end position="271"/>
    </location>
</feature>
<protein>
    <recommendedName>
        <fullName evidence="2">CAAX prenyl protease 2/Lysostaphin resistance protein A-like domain-containing protein</fullName>
    </recommendedName>
</protein>
<keyword evidence="1" id="KW-1133">Transmembrane helix</keyword>
<proteinExistence type="predicted"/>
<feature type="transmembrane region" description="Helical" evidence="1">
    <location>
        <begin position="7"/>
        <end position="25"/>
    </location>
</feature>
<feature type="transmembrane region" description="Helical" evidence="1">
    <location>
        <begin position="178"/>
        <end position="201"/>
    </location>
</feature>
<dbReference type="STRING" id="994573.T472_0218300"/>
<reference evidence="3 4" key="1">
    <citation type="journal article" date="2014" name="Genome Announc.">
        <title>Genome Sequence of Youngiibacter fragilis, the Type Strain of the Genus Youngiibacter.</title>
        <authorList>
            <person name="Wawrik C.B."/>
            <person name="Callaghan A.V."/>
            <person name="Stamps B.W."/>
            <person name="Wawrik B."/>
        </authorList>
    </citation>
    <scope>NUCLEOTIDE SEQUENCE [LARGE SCALE GENOMIC DNA]</scope>
    <source>
        <strain evidence="3 4">232.1</strain>
    </source>
</reference>
<evidence type="ECO:0000313" key="3">
    <source>
        <dbReference type="EMBL" id="ETA79156.1"/>
    </source>
</evidence>
<dbReference type="EMBL" id="AXUN02000223">
    <property type="protein sequence ID" value="ETA79156.1"/>
    <property type="molecule type" value="Genomic_DNA"/>
</dbReference>
<organism evidence="3 4">
    <name type="scientific">Youngiibacter fragilis 232.1</name>
    <dbReference type="NCBI Taxonomy" id="994573"/>
    <lineage>
        <taxon>Bacteria</taxon>
        <taxon>Bacillati</taxon>
        <taxon>Bacillota</taxon>
        <taxon>Clostridia</taxon>
        <taxon>Eubacteriales</taxon>
        <taxon>Clostridiaceae</taxon>
        <taxon>Youngiibacter</taxon>
    </lineage>
</organism>
<evidence type="ECO:0000259" key="2">
    <source>
        <dbReference type="Pfam" id="PF02517"/>
    </source>
</evidence>
<dbReference type="Pfam" id="PF02517">
    <property type="entry name" value="Rce1-like"/>
    <property type="match status" value="1"/>
</dbReference>
<feature type="transmembrane region" description="Helical" evidence="1">
    <location>
        <begin position="104"/>
        <end position="122"/>
    </location>
</feature>
<keyword evidence="1" id="KW-0472">Membrane</keyword>
<feature type="transmembrane region" description="Helical" evidence="1">
    <location>
        <begin position="66"/>
        <end position="84"/>
    </location>
</feature>
<dbReference type="InterPro" id="IPR003675">
    <property type="entry name" value="Rce1/LyrA-like_dom"/>
</dbReference>
<gene>
    <name evidence="3" type="ORF">T472_0218300</name>
</gene>
<accession>V7I1K3</accession>
<dbReference type="GO" id="GO:0080120">
    <property type="term" value="P:CAAX-box protein maturation"/>
    <property type="evidence" value="ECO:0007669"/>
    <property type="project" value="UniProtKB-ARBA"/>
</dbReference>
<dbReference type="AlphaFoldDB" id="V7I1K3"/>
<feature type="transmembrane region" description="Helical" evidence="1">
    <location>
        <begin position="143"/>
        <end position="166"/>
    </location>
</feature>
<evidence type="ECO:0000313" key="4">
    <source>
        <dbReference type="Proteomes" id="UP000017747"/>
    </source>
</evidence>
<dbReference type="GO" id="GO:0004175">
    <property type="term" value="F:endopeptidase activity"/>
    <property type="evidence" value="ECO:0007669"/>
    <property type="project" value="UniProtKB-ARBA"/>
</dbReference>